<dbReference type="STRING" id="1178516.AWR27_02450"/>
<reference evidence="1 2" key="1">
    <citation type="submission" date="2016-01" db="EMBL/GenBank/DDBJ databases">
        <authorList>
            <person name="Oliw E.H."/>
        </authorList>
    </citation>
    <scope>NUCLEOTIDE SEQUENCE [LARGE SCALE GENOMIC DNA]</scope>
    <source>
        <strain evidence="1 2">DY10</strain>
    </source>
</reference>
<dbReference type="Proteomes" id="UP000187941">
    <property type="component" value="Chromosome"/>
</dbReference>
<dbReference type="InterPro" id="IPR008551">
    <property type="entry name" value="TANGO2"/>
</dbReference>
<protein>
    <recommendedName>
        <fullName evidence="3">NRDE family protein</fullName>
    </recommendedName>
</protein>
<dbReference type="RefSeq" id="WP_077129726.1">
    <property type="nucleotide sequence ID" value="NZ_CP014263.1"/>
</dbReference>
<sequence length="248" mass="28412">MCTVSFLPTPAPQTPTLPASGGFILTSNRDEMASRQRALFPRRYNLNGRTVFYPKDGLAGGTWIATDEQQYTLCLLNGAFDAHRHQPPYRHSRGQVIPAFFSYENEVDFSLHYPFVGLEPFTLVVVAYASNLTLTELRWDGTTLHRQLLNAACPYLWSSATLYPYAIRQKRERWFVEWLQLQSAYSQEAIVRFHEQTGDGDPTNALLMQRPNGIRTVSITSVEHTEQAHRLYYRDLLTETATTFRILS</sequence>
<dbReference type="EMBL" id="CP014263">
    <property type="protein sequence ID" value="AQG78299.1"/>
    <property type="molecule type" value="Genomic_DNA"/>
</dbReference>
<dbReference type="AlphaFoldDB" id="A0A1P9WSF8"/>
<keyword evidence="2" id="KW-1185">Reference proteome</keyword>
<accession>A0A1P9WSF8</accession>
<dbReference type="OrthoDB" id="4380123at2"/>
<dbReference type="KEGG" id="smon:AWR27_02450"/>
<evidence type="ECO:0000313" key="1">
    <source>
        <dbReference type="EMBL" id="AQG78299.1"/>
    </source>
</evidence>
<gene>
    <name evidence="1" type="ORF">AWR27_02450</name>
</gene>
<dbReference type="Pfam" id="PF05742">
    <property type="entry name" value="TANGO2"/>
    <property type="match status" value="1"/>
</dbReference>
<proteinExistence type="predicted"/>
<organism evidence="1 2">
    <name type="scientific">Spirosoma montaniterrae</name>
    <dbReference type="NCBI Taxonomy" id="1178516"/>
    <lineage>
        <taxon>Bacteria</taxon>
        <taxon>Pseudomonadati</taxon>
        <taxon>Bacteroidota</taxon>
        <taxon>Cytophagia</taxon>
        <taxon>Cytophagales</taxon>
        <taxon>Cytophagaceae</taxon>
        <taxon>Spirosoma</taxon>
    </lineage>
</organism>
<name>A0A1P9WSF8_9BACT</name>
<evidence type="ECO:0008006" key="3">
    <source>
        <dbReference type="Google" id="ProtNLM"/>
    </source>
</evidence>
<evidence type="ECO:0000313" key="2">
    <source>
        <dbReference type="Proteomes" id="UP000187941"/>
    </source>
</evidence>